<accession>A0ABS2MQH3</accession>
<gene>
    <name evidence="2" type="ORF">JOC49_001147</name>
</gene>
<protein>
    <submittedName>
        <fullName evidence="2">Stage II sporulation protein D</fullName>
    </submittedName>
</protein>
<name>A0ABS2MQH3_9FIRM</name>
<organism evidence="2 3">
    <name type="scientific">Fusibacter tunisiensis</name>
    <dbReference type="NCBI Taxonomy" id="1008308"/>
    <lineage>
        <taxon>Bacteria</taxon>
        <taxon>Bacillati</taxon>
        <taxon>Bacillota</taxon>
        <taxon>Clostridia</taxon>
        <taxon>Eubacteriales</taxon>
        <taxon>Eubacteriales Family XII. Incertae Sedis</taxon>
        <taxon>Fusibacter</taxon>
    </lineage>
</organism>
<feature type="domain" description="Sporulation stage II protein D amidase enhancer LytB N-terminal" evidence="1">
    <location>
        <begin position="220"/>
        <end position="308"/>
    </location>
</feature>
<reference evidence="2 3" key="1">
    <citation type="submission" date="2021-01" db="EMBL/GenBank/DDBJ databases">
        <title>Genomic Encyclopedia of Type Strains, Phase IV (KMG-IV): sequencing the most valuable type-strain genomes for metagenomic binning, comparative biology and taxonomic classification.</title>
        <authorList>
            <person name="Goeker M."/>
        </authorList>
    </citation>
    <scope>NUCLEOTIDE SEQUENCE [LARGE SCALE GENOMIC DNA]</scope>
    <source>
        <strain evidence="2 3">DSM 24436</strain>
    </source>
</reference>
<dbReference type="PANTHER" id="PTHR30032">
    <property type="entry name" value="N-ACETYLMURAMOYL-L-ALANINE AMIDASE-RELATED"/>
    <property type="match status" value="1"/>
</dbReference>
<dbReference type="Proteomes" id="UP000767854">
    <property type="component" value="Unassembled WGS sequence"/>
</dbReference>
<proteinExistence type="predicted"/>
<dbReference type="NCBIfam" id="TIGR02669">
    <property type="entry name" value="SpoIID_LytB"/>
    <property type="match status" value="1"/>
</dbReference>
<evidence type="ECO:0000313" key="2">
    <source>
        <dbReference type="EMBL" id="MBM7561627.1"/>
    </source>
</evidence>
<dbReference type="Pfam" id="PF08486">
    <property type="entry name" value="SpoIID"/>
    <property type="match status" value="1"/>
</dbReference>
<dbReference type="InterPro" id="IPR013693">
    <property type="entry name" value="SpoIID/LytB_N"/>
</dbReference>
<dbReference type="InterPro" id="IPR051922">
    <property type="entry name" value="Bact_Sporulation_Assoc"/>
</dbReference>
<comment type="caution">
    <text evidence="2">The sequence shown here is derived from an EMBL/GenBank/DDBJ whole genome shotgun (WGS) entry which is preliminary data.</text>
</comment>
<dbReference type="InterPro" id="IPR013486">
    <property type="entry name" value="SpoIID/LytB"/>
</dbReference>
<dbReference type="PANTHER" id="PTHR30032:SF4">
    <property type="entry name" value="AMIDASE ENHANCER"/>
    <property type="match status" value="1"/>
</dbReference>
<evidence type="ECO:0000259" key="1">
    <source>
        <dbReference type="Pfam" id="PF08486"/>
    </source>
</evidence>
<sequence length="563" mass="62778">MRLKNLTILFLLGLFFAVPSFASIEPMIDVGLIFGKNNEYPIGINTESGIILEIEGGQAVVDFQAVDTFRIMKLGFYTYTGDQSAYVDSNSDVYKSNRVKGGYSVDSGLSFETFELAQNEVEKRDGNFYVFYDGIYRLLIGHFVTEESARTEMLGLQSKYPELTFTAMHLSERSLAIEANGRTIFAYDSERDVFFRTELFEVGSLNYRYGFKVKRLPGSDFTLINRLPMSFYLYGVLPKEMSGKWPIEALKAQAVAARSFALKSIGGYPEYEFDVCTTVNSQAYGGYNVEAPNSNLAVDLTRGMVLTYEDEIADCFYHSHSGGFTDDAGLIWHSRIPYISPVEDVFSVVSGSPNTDWTLELSDRDIEGALLQAGYNIGRLSKIRILERTKSGRVVSMEFEGSFSTATLTGEAPRFALGTTVLKSMLFGFDAGKAVTEIPNQLPMPGVVMSPTTLLSSEGVYGTLLENQVVRQETSRGRLEMRLNLFNPLNPPLLSRDTVSVYEEISVRTGKVVIYGHGYGHGLGMSQWGAKKMAELGYDYASILEHYYKDTELVADYNGRYSN</sequence>
<keyword evidence="3" id="KW-1185">Reference proteome</keyword>
<dbReference type="RefSeq" id="WP_204663307.1">
    <property type="nucleotide sequence ID" value="NZ_JAFBDT010000006.1"/>
</dbReference>
<dbReference type="EMBL" id="JAFBDT010000006">
    <property type="protein sequence ID" value="MBM7561627.1"/>
    <property type="molecule type" value="Genomic_DNA"/>
</dbReference>
<evidence type="ECO:0000313" key="3">
    <source>
        <dbReference type="Proteomes" id="UP000767854"/>
    </source>
</evidence>